<protein>
    <submittedName>
        <fullName evidence="1">Uncharacterized protein</fullName>
    </submittedName>
</protein>
<organism evidence="1">
    <name type="scientific">Candidatus Kentrum eta</name>
    <dbReference type="NCBI Taxonomy" id="2126337"/>
    <lineage>
        <taxon>Bacteria</taxon>
        <taxon>Pseudomonadati</taxon>
        <taxon>Pseudomonadota</taxon>
        <taxon>Gammaproteobacteria</taxon>
        <taxon>Candidatus Kentrum</taxon>
    </lineage>
</organism>
<evidence type="ECO:0000313" key="1">
    <source>
        <dbReference type="EMBL" id="VFJ96741.1"/>
    </source>
</evidence>
<gene>
    <name evidence="1" type="ORF">BECKH772A_GA0070896_101097</name>
    <name evidence="2" type="ORF">BECKH772B_GA0070898_101109</name>
    <name evidence="3" type="ORF">BECKH772C_GA0070978_100999</name>
</gene>
<evidence type="ECO:0000313" key="3">
    <source>
        <dbReference type="EMBL" id="VFK02683.1"/>
    </source>
</evidence>
<dbReference type="AlphaFoldDB" id="A0A450UW38"/>
<accession>A0A450UW38</accession>
<name>A0A450UW38_9GAMM</name>
<evidence type="ECO:0000313" key="2">
    <source>
        <dbReference type="EMBL" id="VFJ97360.1"/>
    </source>
</evidence>
<dbReference type="EMBL" id="CAADFJ010000099">
    <property type="protein sequence ID" value="VFK02683.1"/>
    <property type="molecule type" value="Genomic_DNA"/>
</dbReference>
<dbReference type="EMBL" id="CAADFI010000110">
    <property type="protein sequence ID" value="VFJ97360.1"/>
    <property type="molecule type" value="Genomic_DNA"/>
</dbReference>
<reference evidence="1" key="1">
    <citation type="submission" date="2019-02" db="EMBL/GenBank/DDBJ databases">
        <authorList>
            <person name="Gruber-Vodicka R. H."/>
            <person name="Seah K. B. B."/>
        </authorList>
    </citation>
    <scope>NUCLEOTIDE SEQUENCE</scope>
    <source>
        <strain evidence="3">BECK_SA2B12</strain>
        <strain evidence="1">BECK_SA2B15</strain>
        <strain evidence="2">BECK_SA2B20</strain>
    </source>
</reference>
<dbReference type="EMBL" id="CAADFG010000109">
    <property type="protein sequence ID" value="VFJ96741.1"/>
    <property type="molecule type" value="Genomic_DNA"/>
</dbReference>
<sequence>MVGAIHVEVVLFSNLLEVGDAVGKFHGGVWRFVNASVLRAVAFFDDIFVRIGGLLSVVEGGIQGVEHSGFIRERRCRVRRRSTSAMVQEKPRSWSCVTWSPG</sequence>
<proteinExistence type="predicted"/>